<keyword evidence="2" id="KW-1185">Reference proteome</keyword>
<dbReference type="Proteomes" id="UP000734854">
    <property type="component" value="Unassembled WGS sequence"/>
</dbReference>
<name>A0A8J5GJZ4_ZINOF</name>
<evidence type="ECO:0000313" key="2">
    <source>
        <dbReference type="Proteomes" id="UP000734854"/>
    </source>
</evidence>
<dbReference type="EMBL" id="JACMSC010000009">
    <property type="protein sequence ID" value="KAG6508082.1"/>
    <property type="molecule type" value="Genomic_DNA"/>
</dbReference>
<sequence length="95" mass="10109">MHTPFICHMVGPPSSPASSASSASAPAVAITISVRDNLPDTNHSYFDSDGELQTVTISDLTKAIFFAVPGPLCRRACRSTSLDLWKRLGSCMPKA</sequence>
<dbReference type="AlphaFoldDB" id="A0A8J5GJZ4"/>
<reference evidence="1 2" key="1">
    <citation type="submission" date="2020-08" db="EMBL/GenBank/DDBJ databases">
        <title>Plant Genome Project.</title>
        <authorList>
            <person name="Zhang R.-G."/>
        </authorList>
    </citation>
    <scope>NUCLEOTIDE SEQUENCE [LARGE SCALE GENOMIC DNA]</scope>
    <source>
        <tissue evidence="1">Rhizome</tissue>
    </source>
</reference>
<organism evidence="1 2">
    <name type="scientific">Zingiber officinale</name>
    <name type="common">Ginger</name>
    <name type="synonym">Amomum zingiber</name>
    <dbReference type="NCBI Taxonomy" id="94328"/>
    <lineage>
        <taxon>Eukaryota</taxon>
        <taxon>Viridiplantae</taxon>
        <taxon>Streptophyta</taxon>
        <taxon>Embryophyta</taxon>
        <taxon>Tracheophyta</taxon>
        <taxon>Spermatophyta</taxon>
        <taxon>Magnoliopsida</taxon>
        <taxon>Liliopsida</taxon>
        <taxon>Zingiberales</taxon>
        <taxon>Zingiberaceae</taxon>
        <taxon>Zingiber</taxon>
    </lineage>
</organism>
<gene>
    <name evidence="1" type="ORF">ZIOFF_033441</name>
</gene>
<accession>A0A8J5GJZ4</accession>
<proteinExistence type="predicted"/>
<comment type="caution">
    <text evidence="1">The sequence shown here is derived from an EMBL/GenBank/DDBJ whole genome shotgun (WGS) entry which is preliminary data.</text>
</comment>
<protein>
    <submittedName>
        <fullName evidence="1">Uncharacterized protein</fullName>
    </submittedName>
</protein>
<evidence type="ECO:0000313" key="1">
    <source>
        <dbReference type="EMBL" id="KAG6508082.1"/>
    </source>
</evidence>